<reference evidence="2 3" key="1">
    <citation type="journal article" date="2020" name="ISME J.">
        <title>Uncovering the hidden diversity of litter-decomposition mechanisms in mushroom-forming fungi.</title>
        <authorList>
            <person name="Floudas D."/>
            <person name="Bentzer J."/>
            <person name="Ahren D."/>
            <person name="Johansson T."/>
            <person name="Persson P."/>
            <person name="Tunlid A."/>
        </authorList>
    </citation>
    <scope>NUCLEOTIDE SEQUENCE [LARGE SCALE GENOMIC DNA]</scope>
    <source>
        <strain evidence="2 3">CBS 146.42</strain>
    </source>
</reference>
<feature type="transmembrane region" description="Helical" evidence="1">
    <location>
        <begin position="187"/>
        <end position="210"/>
    </location>
</feature>
<proteinExistence type="predicted"/>
<keyword evidence="1" id="KW-1133">Transmembrane helix</keyword>
<name>A0A8H5CUH6_9AGAR</name>
<keyword evidence="1" id="KW-0472">Membrane</keyword>
<dbReference type="Proteomes" id="UP000559027">
    <property type="component" value="Unassembled WGS sequence"/>
</dbReference>
<feature type="transmembrane region" description="Helical" evidence="1">
    <location>
        <begin position="105"/>
        <end position="126"/>
    </location>
</feature>
<sequence>MANLTKGSAAIVLNSPSWTNSIERAWLQGAFITAIAYGIEFILYTMTSFSLWKSWSPLNRRRNLIFIFYTSLIFTLSTLYIAGLFEFLQESFIDGNIAPLESRLITSKLPLAITLANNTMIVKGWLCDIINIWRSIVIYWGCRIPSWLVNLVPSLLYLATIGLGILSLCTDLPIIALVLTRTSLVPLVYFVISLSLNILITTLLALRLLVCRTRIAQVLGRAHGAQYTNLAAMIVESAAIHSFVAILVIITISIDNATIPGQVCLLLLPPLQDISSFLIVLRVAQGKAWSRDTCESAEKLSTLRFTAESVTVEQPDSTST</sequence>
<accession>A0A8H5CUH6</accession>
<evidence type="ECO:0000313" key="3">
    <source>
        <dbReference type="Proteomes" id="UP000559027"/>
    </source>
</evidence>
<gene>
    <name evidence="2" type="ORF">D9756_009938</name>
</gene>
<keyword evidence="1" id="KW-0812">Transmembrane</keyword>
<evidence type="ECO:0000256" key="1">
    <source>
        <dbReference type="SAM" id="Phobius"/>
    </source>
</evidence>
<feature type="transmembrane region" description="Helical" evidence="1">
    <location>
        <begin position="25"/>
        <end position="52"/>
    </location>
</feature>
<dbReference type="OrthoDB" id="2796825at2759"/>
<keyword evidence="3" id="KW-1185">Reference proteome</keyword>
<feature type="transmembrane region" description="Helical" evidence="1">
    <location>
        <begin position="147"/>
        <end position="167"/>
    </location>
</feature>
<dbReference type="EMBL" id="JAACJO010000026">
    <property type="protein sequence ID" value="KAF5347288.1"/>
    <property type="molecule type" value="Genomic_DNA"/>
</dbReference>
<dbReference type="AlphaFoldDB" id="A0A8H5CUH6"/>
<feature type="transmembrane region" description="Helical" evidence="1">
    <location>
        <begin position="64"/>
        <end position="85"/>
    </location>
</feature>
<feature type="transmembrane region" description="Helical" evidence="1">
    <location>
        <begin position="230"/>
        <end position="253"/>
    </location>
</feature>
<comment type="caution">
    <text evidence="2">The sequence shown here is derived from an EMBL/GenBank/DDBJ whole genome shotgun (WGS) entry which is preliminary data.</text>
</comment>
<organism evidence="2 3">
    <name type="scientific">Leucocoprinus leucothites</name>
    <dbReference type="NCBI Taxonomy" id="201217"/>
    <lineage>
        <taxon>Eukaryota</taxon>
        <taxon>Fungi</taxon>
        <taxon>Dikarya</taxon>
        <taxon>Basidiomycota</taxon>
        <taxon>Agaricomycotina</taxon>
        <taxon>Agaricomycetes</taxon>
        <taxon>Agaricomycetidae</taxon>
        <taxon>Agaricales</taxon>
        <taxon>Agaricineae</taxon>
        <taxon>Agaricaceae</taxon>
        <taxon>Leucocoprinus</taxon>
    </lineage>
</organism>
<protein>
    <submittedName>
        <fullName evidence="2">Uncharacterized protein</fullName>
    </submittedName>
</protein>
<evidence type="ECO:0000313" key="2">
    <source>
        <dbReference type="EMBL" id="KAF5347288.1"/>
    </source>
</evidence>